<dbReference type="InterPro" id="IPR002659">
    <property type="entry name" value="Glyco_trans_31"/>
</dbReference>
<dbReference type="Proteomes" id="UP001497497">
    <property type="component" value="Unassembled WGS sequence"/>
</dbReference>
<feature type="transmembrane region" description="Helical" evidence="10">
    <location>
        <begin position="9"/>
        <end position="28"/>
    </location>
</feature>
<name>A0AAV2HVA3_LYMST</name>
<organism evidence="11 12">
    <name type="scientific">Lymnaea stagnalis</name>
    <name type="common">Great pond snail</name>
    <name type="synonym">Helix stagnalis</name>
    <dbReference type="NCBI Taxonomy" id="6523"/>
    <lineage>
        <taxon>Eukaryota</taxon>
        <taxon>Metazoa</taxon>
        <taxon>Spiralia</taxon>
        <taxon>Lophotrochozoa</taxon>
        <taxon>Mollusca</taxon>
        <taxon>Gastropoda</taxon>
        <taxon>Heterobranchia</taxon>
        <taxon>Euthyneura</taxon>
        <taxon>Panpulmonata</taxon>
        <taxon>Hygrophila</taxon>
        <taxon>Lymnaeoidea</taxon>
        <taxon>Lymnaeidae</taxon>
        <taxon>Lymnaea</taxon>
    </lineage>
</organism>
<keyword evidence="12" id="KW-1185">Reference proteome</keyword>
<evidence type="ECO:0000256" key="1">
    <source>
        <dbReference type="ARBA" id="ARBA00004323"/>
    </source>
</evidence>
<evidence type="ECO:0000313" key="11">
    <source>
        <dbReference type="EMBL" id="CAL1536621.1"/>
    </source>
</evidence>
<keyword evidence="3 10" id="KW-0328">Glycosyltransferase</keyword>
<evidence type="ECO:0000256" key="5">
    <source>
        <dbReference type="ARBA" id="ARBA00022692"/>
    </source>
</evidence>
<dbReference type="GO" id="GO:0016758">
    <property type="term" value="F:hexosyltransferase activity"/>
    <property type="evidence" value="ECO:0007669"/>
    <property type="project" value="InterPro"/>
</dbReference>
<evidence type="ECO:0000256" key="8">
    <source>
        <dbReference type="ARBA" id="ARBA00023034"/>
    </source>
</evidence>
<keyword evidence="8 10" id="KW-0333">Golgi apparatus</keyword>
<dbReference type="Gene3D" id="3.90.550.50">
    <property type="match status" value="1"/>
</dbReference>
<dbReference type="GO" id="GO:0000139">
    <property type="term" value="C:Golgi membrane"/>
    <property type="evidence" value="ECO:0007669"/>
    <property type="project" value="UniProtKB-SubCell"/>
</dbReference>
<comment type="similarity">
    <text evidence="2 10">Belongs to the glycosyltransferase 31 family.</text>
</comment>
<dbReference type="EMBL" id="CAXITT010000234">
    <property type="protein sequence ID" value="CAL1536621.1"/>
    <property type="molecule type" value="Genomic_DNA"/>
</dbReference>
<keyword evidence="5 10" id="KW-0812">Transmembrane</keyword>
<proteinExistence type="inferred from homology"/>
<evidence type="ECO:0000256" key="9">
    <source>
        <dbReference type="ARBA" id="ARBA00023136"/>
    </source>
</evidence>
<dbReference type="Pfam" id="PF01762">
    <property type="entry name" value="Galactosyl_T"/>
    <property type="match status" value="1"/>
</dbReference>
<dbReference type="PANTHER" id="PTHR11214:SF3">
    <property type="entry name" value="BETA-1,3-GALACTOSYLTRANSFERASE 6"/>
    <property type="match status" value="1"/>
</dbReference>
<keyword evidence="6 10" id="KW-0735">Signal-anchor</keyword>
<dbReference type="GO" id="GO:0006493">
    <property type="term" value="P:protein O-linked glycosylation"/>
    <property type="evidence" value="ECO:0007669"/>
    <property type="project" value="TreeGrafter"/>
</dbReference>
<keyword evidence="9 10" id="KW-0472">Membrane</keyword>
<evidence type="ECO:0000256" key="10">
    <source>
        <dbReference type="RuleBase" id="RU363063"/>
    </source>
</evidence>
<evidence type="ECO:0000256" key="3">
    <source>
        <dbReference type="ARBA" id="ARBA00022676"/>
    </source>
</evidence>
<evidence type="ECO:0000256" key="2">
    <source>
        <dbReference type="ARBA" id="ARBA00008661"/>
    </source>
</evidence>
<comment type="subcellular location">
    <subcellularLocation>
        <location evidence="1 10">Golgi apparatus membrane</location>
        <topology evidence="1 10">Single-pass type II membrane protein</topology>
    </subcellularLocation>
</comment>
<evidence type="ECO:0000256" key="7">
    <source>
        <dbReference type="ARBA" id="ARBA00022989"/>
    </source>
</evidence>
<gene>
    <name evidence="11" type="ORF">GSLYS_00010534001</name>
</gene>
<reference evidence="11 12" key="1">
    <citation type="submission" date="2024-04" db="EMBL/GenBank/DDBJ databases">
        <authorList>
            <consortium name="Genoscope - CEA"/>
            <person name="William W."/>
        </authorList>
    </citation>
    <scope>NUCLEOTIDE SEQUENCE [LARGE SCALE GENOMIC DNA]</scope>
</reference>
<dbReference type="PANTHER" id="PTHR11214">
    <property type="entry name" value="BETA-1,3-N-ACETYLGLUCOSAMINYLTRANSFERASE"/>
    <property type="match status" value="1"/>
</dbReference>
<comment type="caution">
    <text evidence="11">The sequence shown here is derived from an EMBL/GenBank/DDBJ whole genome shotgun (WGS) entry which is preliminary data.</text>
</comment>
<evidence type="ECO:0000256" key="4">
    <source>
        <dbReference type="ARBA" id="ARBA00022679"/>
    </source>
</evidence>
<accession>A0AAV2HVA3</accession>
<protein>
    <recommendedName>
        <fullName evidence="10">Hexosyltransferase</fullName>
        <ecNumber evidence="10">2.4.1.-</ecNumber>
    </recommendedName>
</protein>
<keyword evidence="4" id="KW-0808">Transferase</keyword>
<dbReference type="AlphaFoldDB" id="A0AAV2HVA3"/>
<evidence type="ECO:0000313" key="12">
    <source>
        <dbReference type="Proteomes" id="UP001497497"/>
    </source>
</evidence>
<keyword evidence="7 10" id="KW-1133">Transmembrane helix</keyword>
<sequence length="405" mass="45583">MRTFACKRVFLKGFPVLTFFAIVSLYAMQRSVYFKPSRLADTLQALQDTQKLNTKLSLRARNISLSQAASTIGSRKRSEGAALEKTTRGWFDKRPNVTASKLNPADHPHFRGFAIENPGVCTNETVDVLIYFHSAVDHRNERRVIRETWASSQTFSDISVKRIFILGRTEDKLRQLQIETEQSAYGDLVQGNFVDAFSNLTHKALTLLVWVNAHCPQARYVAKADDDMFVDIYRVVKELVPQLASVPSGAACDHKTDMDIIRSPGSKWCVDKSLLAGRSKWPPFCPGYFTLFTGSTVPKLYEASFSVRDFVPTDDAYLFGLLPERNVTLEIVNIHGVISPNVRANPEEELKVQGKLEYLAFRANNAAEQTKIWSARSKKLTSWEQAHSFYHNALKAAGEKGVLVL</sequence>
<dbReference type="EC" id="2.4.1.-" evidence="10"/>
<evidence type="ECO:0000256" key="6">
    <source>
        <dbReference type="ARBA" id="ARBA00022968"/>
    </source>
</evidence>